<keyword evidence="2" id="KW-1185">Reference proteome</keyword>
<reference evidence="2" key="1">
    <citation type="journal article" date="2019" name="Int. J. Syst. Evol. Microbiol.">
        <title>The Global Catalogue of Microorganisms (GCM) 10K type strain sequencing project: providing services to taxonomists for standard genome sequencing and annotation.</title>
        <authorList>
            <consortium name="The Broad Institute Genomics Platform"/>
            <consortium name="The Broad Institute Genome Sequencing Center for Infectious Disease"/>
            <person name="Wu L."/>
            <person name="Ma J."/>
        </authorList>
    </citation>
    <scope>NUCLEOTIDE SEQUENCE [LARGE SCALE GENOMIC DNA]</scope>
    <source>
        <strain evidence="2">CECT 7798</strain>
    </source>
</reference>
<protein>
    <recommendedName>
        <fullName evidence="3">Lipoprotein</fullName>
    </recommendedName>
</protein>
<name>A0ABV7Y2R1_9FLAO</name>
<comment type="caution">
    <text evidence="1">The sequence shown here is derived from an EMBL/GenBank/DDBJ whole genome shotgun (WGS) entry which is preliminary data.</text>
</comment>
<evidence type="ECO:0008006" key="3">
    <source>
        <dbReference type="Google" id="ProtNLM"/>
    </source>
</evidence>
<accession>A0ABV7Y2R1</accession>
<sequence>MKIKNSFLFVLLCFIFCLLSCEKKTKEKIINLTGLGKSQEVLKTLDNFDKNTKTIHVLVALCDNKYQGIVPVPEKIGNGQDLDQNLYWGAAYGVRTYFKKSKDWKFLKTEKKDSIRMERLIFQHTSKKNYYLVADAYDGQYIKNCTKDFFYSNSGQMKDVLLINNTKIGLYGNAKLVSYVGHDGLMDFQLSESFKNTDGQKRDCIILACYSKRFFSPLLQETKSNPLVWSSHLMAPEAYILHDALTGYINSESGEQMRSRAALAYSKYQKCSVKAARSLLVTGW</sequence>
<proteinExistence type="predicted"/>
<dbReference type="Proteomes" id="UP001595735">
    <property type="component" value="Unassembled WGS sequence"/>
</dbReference>
<evidence type="ECO:0000313" key="2">
    <source>
        <dbReference type="Proteomes" id="UP001595735"/>
    </source>
</evidence>
<dbReference type="EMBL" id="JBHRYO010000002">
    <property type="protein sequence ID" value="MFC3759097.1"/>
    <property type="molecule type" value="Genomic_DNA"/>
</dbReference>
<dbReference type="RefSeq" id="WP_290301182.1">
    <property type="nucleotide sequence ID" value="NZ_JAUFQR010000001.1"/>
</dbReference>
<organism evidence="1 2">
    <name type="scientific">Chryseobacterium tructae</name>
    <dbReference type="NCBI Taxonomy" id="1037380"/>
    <lineage>
        <taxon>Bacteria</taxon>
        <taxon>Pseudomonadati</taxon>
        <taxon>Bacteroidota</taxon>
        <taxon>Flavobacteriia</taxon>
        <taxon>Flavobacteriales</taxon>
        <taxon>Weeksellaceae</taxon>
        <taxon>Chryseobacterium group</taxon>
        <taxon>Chryseobacterium</taxon>
    </lineage>
</organism>
<evidence type="ECO:0000313" key="1">
    <source>
        <dbReference type="EMBL" id="MFC3759097.1"/>
    </source>
</evidence>
<gene>
    <name evidence="1" type="ORF">ACFONJ_24360</name>
</gene>